<feature type="non-terminal residue" evidence="1">
    <location>
        <position position="299"/>
    </location>
</feature>
<name>A0A382TSL4_9ZZZZ</name>
<feature type="non-terminal residue" evidence="1">
    <location>
        <position position="1"/>
    </location>
</feature>
<sequence>LEGDLVSVNWANPHPTFVVTITSDEGVEEAWEIQGFGSMYTLSRGGVSADYFTPGERIRIAGQLSTRRDRVFLSNNMLLENGQEVVLNGGADPYFNNEGVGGMANWAAAEDDVVNCVAPNLGLFRVWSQPHRSAGTTSLEGAISIHLPFNEEALAKRAAWDTLDDPDMLCMGKGMPAVMITPHPFTFFQDGENIGILAHEYSLERIIHIDDAGNPAVQPPSSVGYSVGRWEGDTLVVETTNIAWNYFFFGFGLGDDVEVTERITLSEDQSRLDSSAVFTDSETFTEPATIERYWLALGE</sequence>
<reference evidence="1" key="1">
    <citation type="submission" date="2018-05" db="EMBL/GenBank/DDBJ databases">
        <authorList>
            <person name="Lanie J.A."/>
            <person name="Ng W.-L."/>
            <person name="Kazmierczak K.M."/>
            <person name="Andrzejewski T.M."/>
            <person name="Davidsen T.M."/>
            <person name="Wayne K.J."/>
            <person name="Tettelin H."/>
            <person name="Glass J.I."/>
            <person name="Rusch D."/>
            <person name="Podicherti R."/>
            <person name="Tsui H.-C.T."/>
            <person name="Winkler M.E."/>
        </authorList>
    </citation>
    <scope>NUCLEOTIDE SEQUENCE</scope>
</reference>
<gene>
    <name evidence="1" type="ORF">METZ01_LOCUS377908</name>
</gene>
<accession>A0A382TSL4</accession>
<organism evidence="1">
    <name type="scientific">marine metagenome</name>
    <dbReference type="NCBI Taxonomy" id="408172"/>
    <lineage>
        <taxon>unclassified sequences</taxon>
        <taxon>metagenomes</taxon>
        <taxon>ecological metagenomes</taxon>
    </lineage>
</organism>
<proteinExistence type="predicted"/>
<evidence type="ECO:0000313" key="1">
    <source>
        <dbReference type="EMBL" id="SVD25054.1"/>
    </source>
</evidence>
<protein>
    <submittedName>
        <fullName evidence="1">Uncharacterized protein</fullName>
    </submittedName>
</protein>
<dbReference type="EMBL" id="UINC01138857">
    <property type="protein sequence ID" value="SVD25054.1"/>
    <property type="molecule type" value="Genomic_DNA"/>
</dbReference>
<dbReference type="AlphaFoldDB" id="A0A382TSL4"/>